<dbReference type="EMBL" id="MDER01000042">
    <property type="protein sequence ID" value="ODP28184.1"/>
    <property type="molecule type" value="Genomic_DNA"/>
</dbReference>
<keyword evidence="2" id="KW-1133">Transmembrane helix</keyword>
<proteinExistence type="predicted"/>
<keyword evidence="4" id="KW-1185">Reference proteome</keyword>
<name>A0A1E3L3D5_9BACL</name>
<feature type="region of interest" description="Disordered" evidence="1">
    <location>
        <begin position="1"/>
        <end position="21"/>
    </location>
</feature>
<evidence type="ECO:0000313" key="4">
    <source>
        <dbReference type="Proteomes" id="UP000094578"/>
    </source>
</evidence>
<dbReference type="STRING" id="1886670.PTI45_02435"/>
<dbReference type="AlphaFoldDB" id="A0A1E3L3D5"/>
<reference evidence="3 4" key="1">
    <citation type="submission" date="2016-08" db="EMBL/GenBank/DDBJ databases">
        <title>Genome sequencing of Paenibacillus sp. TI45-13ar, isolated from Korean traditional nuruk.</title>
        <authorList>
            <person name="Kim S.-J."/>
        </authorList>
    </citation>
    <scope>NUCLEOTIDE SEQUENCE [LARGE SCALE GENOMIC DNA]</scope>
    <source>
        <strain evidence="3 4">TI45-13ar</strain>
    </source>
</reference>
<accession>A0A1E3L3D5</accession>
<sequence>MKTTDPYDPDQRKNNRPNHKLHYIDTKPAMMKEKIHLSIAAFILVGVVVILLEWT</sequence>
<organism evidence="3 4">
    <name type="scientific">Paenibacillus nuruki</name>
    <dbReference type="NCBI Taxonomy" id="1886670"/>
    <lineage>
        <taxon>Bacteria</taxon>
        <taxon>Bacillati</taxon>
        <taxon>Bacillota</taxon>
        <taxon>Bacilli</taxon>
        <taxon>Bacillales</taxon>
        <taxon>Paenibacillaceae</taxon>
        <taxon>Paenibacillus</taxon>
    </lineage>
</organism>
<feature type="transmembrane region" description="Helical" evidence="2">
    <location>
        <begin position="35"/>
        <end position="54"/>
    </location>
</feature>
<keyword evidence="2" id="KW-0472">Membrane</keyword>
<keyword evidence="2" id="KW-0812">Transmembrane</keyword>
<evidence type="ECO:0000256" key="2">
    <source>
        <dbReference type="SAM" id="Phobius"/>
    </source>
</evidence>
<gene>
    <name evidence="3" type="ORF">PTI45_02435</name>
</gene>
<protein>
    <submittedName>
        <fullName evidence="3">Uncharacterized protein</fullName>
    </submittedName>
</protein>
<evidence type="ECO:0000313" key="3">
    <source>
        <dbReference type="EMBL" id="ODP28184.1"/>
    </source>
</evidence>
<evidence type="ECO:0000256" key="1">
    <source>
        <dbReference type="SAM" id="MobiDB-lite"/>
    </source>
</evidence>
<comment type="caution">
    <text evidence="3">The sequence shown here is derived from an EMBL/GenBank/DDBJ whole genome shotgun (WGS) entry which is preliminary data.</text>
</comment>
<dbReference type="Proteomes" id="UP000094578">
    <property type="component" value="Unassembled WGS sequence"/>
</dbReference>
<dbReference type="RefSeq" id="WP_308640560.1">
    <property type="nucleotide sequence ID" value="NZ_OY725677.1"/>
</dbReference>